<name>A0AAW3ZPE8_9GAMM</name>
<feature type="transmembrane region" description="Helical" evidence="1">
    <location>
        <begin position="238"/>
        <end position="259"/>
    </location>
</feature>
<organism evidence="3 4">
    <name type="scientific">Pseudomarimonas arenosa</name>
    <dbReference type="NCBI Taxonomy" id="2774145"/>
    <lineage>
        <taxon>Bacteria</taxon>
        <taxon>Pseudomonadati</taxon>
        <taxon>Pseudomonadota</taxon>
        <taxon>Gammaproteobacteria</taxon>
        <taxon>Lysobacterales</taxon>
        <taxon>Lysobacteraceae</taxon>
        <taxon>Pseudomarimonas</taxon>
    </lineage>
</organism>
<evidence type="ECO:0000256" key="1">
    <source>
        <dbReference type="SAM" id="Phobius"/>
    </source>
</evidence>
<keyword evidence="4" id="KW-1185">Reference proteome</keyword>
<feature type="domain" description="FHA" evidence="2">
    <location>
        <begin position="142"/>
        <end position="191"/>
    </location>
</feature>
<dbReference type="AlphaFoldDB" id="A0AAW3ZPE8"/>
<accession>A0AAW3ZPE8</accession>
<dbReference type="InterPro" id="IPR050923">
    <property type="entry name" value="Cell_Proc_Reg/RNA_Proc"/>
</dbReference>
<evidence type="ECO:0000313" key="4">
    <source>
        <dbReference type="Proteomes" id="UP000613768"/>
    </source>
</evidence>
<reference evidence="3 4" key="1">
    <citation type="submission" date="2020-09" db="EMBL/GenBank/DDBJ databases">
        <title>Pseudoxanthomonas sp. CAU 1598 isolated from sand of Yaerae Beach.</title>
        <authorList>
            <person name="Kim W."/>
        </authorList>
    </citation>
    <scope>NUCLEOTIDE SEQUENCE [LARGE SCALE GENOMIC DNA]</scope>
    <source>
        <strain evidence="3 4">CAU 1598</strain>
    </source>
</reference>
<gene>
    <name evidence="3" type="ORF">IFO71_10470</name>
</gene>
<dbReference type="Gene3D" id="2.60.200.20">
    <property type="match status" value="2"/>
</dbReference>
<dbReference type="CDD" id="cd00060">
    <property type="entry name" value="FHA"/>
    <property type="match status" value="2"/>
</dbReference>
<evidence type="ECO:0000259" key="2">
    <source>
        <dbReference type="PROSITE" id="PS50006"/>
    </source>
</evidence>
<dbReference type="EMBL" id="JACYTR010000018">
    <property type="protein sequence ID" value="MBD8526161.1"/>
    <property type="molecule type" value="Genomic_DNA"/>
</dbReference>
<dbReference type="PROSITE" id="PS50006">
    <property type="entry name" value="FHA_DOMAIN"/>
    <property type="match status" value="1"/>
</dbReference>
<keyword evidence="1" id="KW-0472">Membrane</keyword>
<dbReference type="RefSeq" id="WP_192029582.1">
    <property type="nucleotide sequence ID" value="NZ_JACYTR010000018.1"/>
</dbReference>
<dbReference type="SUPFAM" id="SSF49879">
    <property type="entry name" value="SMAD/FHA domain"/>
    <property type="match status" value="2"/>
</dbReference>
<dbReference type="InterPro" id="IPR008984">
    <property type="entry name" value="SMAD_FHA_dom_sf"/>
</dbReference>
<dbReference type="InterPro" id="IPR000253">
    <property type="entry name" value="FHA_dom"/>
</dbReference>
<keyword evidence="1" id="KW-1133">Transmembrane helix</keyword>
<proteinExistence type="predicted"/>
<comment type="caution">
    <text evidence="3">The sequence shown here is derived from an EMBL/GenBank/DDBJ whole genome shotgun (WGS) entry which is preliminary data.</text>
</comment>
<dbReference type="PANTHER" id="PTHR23308">
    <property type="entry name" value="NUCLEAR INHIBITOR OF PROTEIN PHOSPHATASE-1"/>
    <property type="match status" value="1"/>
</dbReference>
<dbReference type="SMART" id="SM00240">
    <property type="entry name" value="FHA"/>
    <property type="match status" value="2"/>
</dbReference>
<keyword evidence="1" id="KW-0812">Transmembrane</keyword>
<evidence type="ECO:0000313" key="3">
    <source>
        <dbReference type="EMBL" id="MBD8526161.1"/>
    </source>
</evidence>
<sequence length="260" mass="27038">MKLIFPNGEHSQVLLSDGVNRVGSAPDSQVKLDLDAIAPVHCELQLAGNMLTLRVPDASNAVTLNNKKVQGVMAVRGGDTLGFGPVQARVVMVERASSAPANAPEPEGDAGATRMRMAVPKFVLRGVSGPAFGKAFPVGTLQTIGRSDECNICIASDEVSRRHAQVKPTQDGLAVEDLGSANGTFINGQRVQNGLLKPGDELRLDTIRFLLVAPGMEIANASKATAQAPLPKAAGSKLPLIIGAVVVLAAAAGAAFYFLR</sequence>
<dbReference type="Proteomes" id="UP000613768">
    <property type="component" value="Unassembled WGS sequence"/>
</dbReference>
<protein>
    <submittedName>
        <fullName evidence="3">FHA domain-containing protein</fullName>
    </submittedName>
</protein>
<dbReference type="Pfam" id="PF00498">
    <property type="entry name" value="FHA"/>
    <property type="match status" value="2"/>
</dbReference>